<proteinExistence type="predicted"/>
<evidence type="ECO:0000256" key="1">
    <source>
        <dbReference type="SAM" id="SignalP"/>
    </source>
</evidence>
<accession>A0ABU1YIB8</accession>
<feature type="signal peptide" evidence="1">
    <location>
        <begin position="1"/>
        <end position="20"/>
    </location>
</feature>
<organism evidence="2 3">
    <name type="scientific">Roseateles saccharophilus</name>
    <name type="common">Pseudomonas saccharophila</name>
    <dbReference type="NCBI Taxonomy" id="304"/>
    <lineage>
        <taxon>Bacteria</taxon>
        <taxon>Pseudomonadati</taxon>
        <taxon>Pseudomonadota</taxon>
        <taxon>Betaproteobacteria</taxon>
        <taxon>Burkholderiales</taxon>
        <taxon>Sphaerotilaceae</taxon>
        <taxon>Roseateles</taxon>
    </lineage>
</organism>
<gene>
    <name evidence="2" type="ORF">J2X20_001233</name>
</gene>
<evidence type="ECO:0000313" key="3">
    <source>
        <dbReference type="Proteomes" id="UP001180453"/>
    </source>
</evidence>
<dbReference type="EMBL" id="JAVDXU010000001">
    <property type="protein sequence ID" value="MDR7268604.1"/>
    <property type="molecule type" value="Genomic_DNA"/>
</dbReference>
<reference evidence="2 3" key="1">
    <citation type="submission" date="2023-07" db="EMBL/GenBank/DDBJ databases">
        <title>Sorghum-associated microbial communities from plants grown in Nebraska, USA.</title>
        <authorList>
            <person name="Schachtman D."/>
        </authorList>
    </citation>
    <scope>NUCLEOTIDE SEQUENCE [LARGE SCALE GENOMIC DNA]</scope>
    <source>
        <strain evidence="2 3">BE314</strain>
    </source>
</reference>
<name>A0ABU1YIB8_ROSSA</name>
<keyword evidence="3" id="KW-1185">Reference proteome</keyword>
<protein>
    <recommendedName>
        <fullName evidence="4">DUF1579 domain-containing protein</fullName>
    </recommendedName>
</protein>
<feature type="chain" id="PRO_5046550296" description="DUF1579 domain-containing protein" evidence="1">
    <location>
        <begin position="21"/>
        <end position="167"/>
    </location>
</feature>
<dbReference type="RefSeq" id="WP_310262356.1">
    <property type="nucleotide sequence ID" value="NZ_JAVDXU010000001.1"/>
</dbReference>
<evidence type="ECO:0000313" key="2">
    <source>
        <dbReference type="EMBL" id="MDR7268604.1"/>
    </source>
</evidence>
<sequence length="167" mass="18658">MRSVIAATAMFAALLHPAQAATPAELFDFWIGDWVVSWKNANGSPGQARNRVSKILDGKVIEEDFAGDPAVTPRLLGRSLSVMDKAGVWRQAWADNQGGFFALSGGAEGETRFFTTAFQPVGEQLKGQRMRFYDIRPDSFDWDWEGSSDGGKTWTLIWRLHYRRAQS</sequence>
<keyword evidence="1" id="KW-0732">Signal</keyword>
<evidence type="ECO:0008006" key="4">
    <source>
        <dbReference type="Google" id="ProtNLM"/>
    </source>
</evidence>
<dbReference type="Proteomes" id="UP001180453">
    <property type="component" value="Unassembled WGS sequence"/>
</dbReference>
<comment type="caution">
    <text evidence="2">The sequence shown here is derived from an EMBL/GenBank/DDBJ whole genome shotgun (WGS) entry which is preliminary data.</text>
</comment>